<evidence type="ECO:0000313" key="1">
    <source>
        <dbReference type="EMBL" id="CUU38937.1"/>
    </source>
</evidence>
<reference evidence="2" key="1">
    <citation type="submission" date="2015-11" db="EMBL/GenBank/DDBJ databases">
        <authorList>
            <person name="Anvar S.Y."/>
        </authorList>
    </citation>
    <scope>NUCLEOTIDE SEQUENCE [LARGE SCALE GENOMIC DNA]</scope>
</reference>
<sequence>MNARFIIICDKQLLSLRIYRHIIFHTTDVCIMKSITKPFKKIVKHLDSYWIPAANAHLSTLYHSKMHNIKHFWNIDADDTMICASPKRAAQMLQNVIDYAQNHHLSAFSLDMHSTRLKGKFWSFGVSFMSHNIDWFALLKAHIQEGKNQKLPFGSTLNLDFVVTYLKDSYNIKCESFYANNLVFLHFLKNNDFVRMPIIGSIYYYQNATLHTPILSIYNSPLAQIPIAENIIKIDDLDEFESLDECLMEYLLIDKSSEFRLRKLHGFHTDLTIFKEIEEEYQQALSQGNIIT</sequence>
<dbReference type="Proteomes" id="UP000064525">
    <property type="component" value="Chromosome I"/>
</dbReference>
<gene>
    <name evidence="1" type="ORF">BN2458_PEG0050</name>
</gene>
<dbReference type="RefSeq" id="WP_138117650.1">
    <property type="nucleotide sequence ID" value="NZ_CAOSOC010000023.1"/>
</dbReference>
<name>A0A0S4PRT2_9HELI</name>
<organism evidence="1 2">
    <name type="scientific">Helicobacter typhlonius</name>
    <dbReference type="NCBI Taxonomy" id="76936"/>
    <lineage>
        <taxon>Bacteria</taxon>
        <taxon>Pseudomonadati</taxon>
        <taxon>Campylobacterota</taxon>
        <taxon>Epsilonproteobacteria</taxon>
        <taxon>Campylobacterales</taxon>
        <taxon>Helicobacteraceae</taxon>
        <taxon>Helicobacter</taxon>
    </lineage>
</organism>
<evidence type="ECO:0000313" key="2">
    <source>
        <dbReference type="Proteomes" id="UP000064525"/>
    </source>
</evidence>
<accession>A0A0S4PRT2</accession>
<proteinExistence type="predicted"/>
<dbReference type="AlphaFoldDB" id="A0A0S4PRT2"/>
<dbReference type="KEGG" id="hty:BN2458_PEG0050"/>
<dbReference type="EMBL" id="LN907858">
    <property type="protein sequence ID" value="CUU38937.1"/>
    <property type="molecule type" value="Genomic_DNA"/>
</dbReference>
<dbReference type="PATRIC" id="fig|76936.10.peg.50"/>
<protein>
    <submittedName>
        <fullName evidence="1">Uncharacterized protein</fullName>
    </submittedName>
</protein>